<dbReference type="Proteomes" id="UP001642484">
    <property type="component" value="Unassembled WGS sequence"/>
</dbReference>
<evidence type="ECO:0000313" key="2">
    <source>
        <dbReference type="EMBL" id="CAK9057727.1"/>
    </source>
</evidence>
<evidence type="ECO:0000313" key="3">
    <source>
        <dbReference type="Proteomes" id="UP001642484"/>
    </source>
</evidence>
<feature type="region of interest" description="Disordered" evidence="1">
    <location>
        <begin position="364"/>
        <end position="394"/>
    </location>
</feature>
<name>A0ABP0N3R5_9DINO</name>
<keyword evidence="3" id="KW-1185">Reference proteome</keyword>
<organism evidence="2 3">
    <name type="scientific">Durusdinium trenchii</name>
    <dbReference type="NCBI Taxonomy" id="1381693"/>
    <lineage>
        <taxon>Eukaryota</taxon>
        <taxon>Sar</taxon>
        <taxon>Alveolata</taxon>
        <taxon>Dinophyceae</taxon>
        <taxon>Suessiales</taxon>
        <taxon>Symbiodiniaceae</taxon>
        <taxon>Durusdinium</taxon>
    </lineage>
</organism>
<evidence type="ECO:0000256" key="1">
    <source>
        <dbReference type="SAM" id="MobiDB-lite"/>
    </source>
</evidence>
<reference evidence="2 3" key="1">
    <citation type="submission" date="2024-02" db="EMBL/GenBank/DDBJ databases">
        <authorList>
            <person name="Chen Y."/>
            <person name="Shah S."/>
            <person name="Dougan E. K."/>
            <person name="Thang M."/>
            <person name="Chan C."/>
        </authorList>
    </citation>
    <scope>NUCLEOTIDE SEQUENCE [LARGE SCALE GENOMIC DNA]</scope>
</reference>
<comment type="caution">
    <text evidence="2">The sequence shown here is derived from an EMBL/GenBank/DDBJ whole genome shotgun (WGS) entry which is preliminary data.</text>
</comment>
<accession>A0ABP0N3R5</accession>
<feature type="region of interest" description="Disordered" evidence="1">
    <location>
        <begin position="137"/>
        <end position="215"/>
    </location>
</feature>
<sequence>MPKAELAQFKASDGPGKFLAAWAEFRDQDAFVIVGDDKLEMDDLDAASRDDIIQKNEAVLLKTLEACEATGRILTVEELELCMMSKFQEYDLATGHAQASALKSMVCWVVRQKKRASGTRKDRMWLETLKGAVGPELQKKKFERKPSSNPSEQAAEKTSRAGSTVDQLDTLPMEDGANGGGAHDEPEEAPRDKFGDGPFFRDASHEEPGVNVGGDEEAPAACDASLAEAAKTCDSSATAAGAQEIVRKVVHFPMNKKWYSAIKSGVKFWEFRRASSWEKRISGATHAVFRMGYTKEVLGPTRILETKTLSIEAARQMGCPVDDKNYFDDGEIIGVRFAPFQESHGETVSEVPMHSSNPKAETFHANENVQREPGQDDMPDESADKGKKRKASQDSGPLWLAYQQFMSKAREMGYTNAAGNLLWMKSTVREALISTLSDAEKRKRKLN</sequence>
<gene>
    <name evidence="2" type="ORF">CCMP2556_LOCUS28459</name>
</gene>
<protein>
    <submittedName>
        <fullName evidence="2">Uncharacterized protein</fullName>
    </submittedName>
</protein>
<feature type="compositionally biased region" description="Basic and acidic residues" evidence="1">
    <location>
        <begin position="137"/>
        <end position="146"/>
    </location>
</feature>
<feature type="compositionally biased region" description="Basic and acidic residues" evidence="1">
    <location>
        <begin position="364"/>
        <end position="374"/>
    </location>
</feature>
<proteinExistence type="predicted"/>
<dbReference type="EMBL" id="CAXAMN010021302">
    <property type="protein sequence ID" value="CAK9057727.1"/>
    <property type="molecule type" value="Genomic_DNA"/>
</dbReference>
<feature type="compositionally biased region" description="Basic and acidic residues" evidence="1">
    <location>
        <begin position="182"/>
        <end position="195"/>
    </location>
</feature>